<gene>
    <name evidence="1" type="ORF">CR513_56554</name>
</gene>
<feature type="non-terminal residue" evidence="1">
    <location>
        <position position="1"/>
    </location>
</feature>
<reference evidence="1" key="1">
    <citation type="submission" date="2018-05" db="EMBL/GenBank/DDBJ databases">
        <title>Draft genome of Mucuna pruriens seed.</title>
        <authorList>
            <person name="Nnadi N.E."/>
            <person name="Vos R."/>
            <person name="Hasami M.H."/>
            <person name="Devisetty U.K."/>
            <person name="Aguiy J.C."/>
        </authorList>
    </citation>
    <scope>NUCLEOTIDE SEQUENCE [LARGE SCALE GENOMIC DNA]</scope>
    <source>
        <strain evidence="1">JCA_2017</strain>
    </source>
</reference>
<accession>A0A371EFN2</accession>
<protein>
    <submittedName>
        <fullName evidence="1">Uncharacterized protein</fullName>
    </submittedName>
</protein>
<organism evidence="1 2">
    <name type="scientific">Mucuna pruriens</name>
    <name type="common">Velvet bean</name>
    <name type="synonym">Dolichos pruriens</name>
    <dbReference type="NCBI Taxonomy" id="157652"/>
    <lineage>
        <taxon>Eukaryota</taxon>
        <taxon>Viridiplantae</taxon>
        <taxon>Streptophyta</taxon>
        <taxon>Embryophyta</taxon>
        <taxon>Tracheophyta</taxon>
        <taxon>Spermatophyta</taxon>
        <taxon>Magnoliopsida</taxon>
        <taxon>eudicotyledons</taxon>
        <taxon>Gunneridae</taxon>
        <taxon>Pentapetalae</taxon>
        <taxon>rosids</taxon>
        <taxon>fabids</taxon>
        <taxon>Fabales</taxon>
        <taxon>Fabaceae</taxon>
        <taxon>Papilionoideae</taxon>
        <taxon>50 kb inversion clade</taxon>
        <taxon>NPAAA clade</taxon>
        <taxon>indigoferoid/millettioid clade</taxon>
        <taxon>Phaseoleae</taxon>
        <taxon>Mucuna</taxon>
    </lineage>
</organism>
<keyword evidence="2" id="KW-1185">Reference proteome</keyword>
<dbReference type="AlphaFoldDB" id="A0A371EFN2"/>
<sequence>MLIGIEGIVQKSKKGGKLGRVSIKIVEVDDDGREVFEQAVKAKRKERESTDSILLLGNASMHDHMTKPIDA</sequence>
<dbReference type="Proteomes" id="UP000257109">
    <property type="component" value="Unassembled WGS sequence"/>
</dbReference>
<evidence type="ECO:0000313" key="1">
    <source>
        <dbReference type="EMBL" id="RDX64841.1"/>
    </source>
</evidence>
<proteinExistence type="predicted"/>
<evidence type="ECO:0000313" key="2">
    <source>
        <dbReference type="Proteomes" id="UP000257109"/>
    </source>
</evidence>
<comment type="caution">
    <text evidence="1">The sequence shown here is derived from an EMBL/GenBank/DDBJ whole genome shotgun (WGS) entry which is preliminary data.</text>
</comment>
<dbReference type="EMBL" id="QJKJ01014202">
    <property type="protein sequence ID" value="RDX64841.1"/>
    <property type="molecule type" value="Genomic_DNA"/>
</dbReference>
<name>A0A371EFN2_MUCPR</name>